<feature type="transmembrane region" description="Helical" evidence="1">
    <location>
        <begin position="59"/>
        <end position="82"/>
    </location>
</feature>
<feature type="transmembrane region" description="Helical" evidence="1">
    <location>
        <begin position="130"/>
        <end position="150"/>
    </location>
</feature>
<keyword evidence="1" id="KW-0472">Membrane</keyword>
<proteinExistence type="predicted"/>
<feature type="transmembrane region" description="Helical" evidence="1">
    <location>
        <begin position="31"/>
        <end position="53"/>
    </location>
</feature>
<name>A0A543FGR5_9NOCA</name>
<evidence type="ECO:0000313" key="3">
    <source>
        <dbReference type="Proteomes" id="UP000316331"/>
    </source>
</evidence>
<evidence type="ECO:0000313" key="2">
    <source>
        <dbReference type="EMBL" id="TQM32981.1"/>
    </source>
</evidence>
<keyword evidence="3" id="KW-1185">Reference proteome</keyword>
<gene>
    <name evidence="2" type="ORF">FB390_4694</name>
</gene>
<sequence>MRADDNVSSSPHALLHRPLFSRSRPLDRENAASRISAYIYGNVLVLAALVPITTGEKDVGILVVLGTALSTFVAHAFAEAVGHSVRHRSPSTRAETLHELRNSVPILSSAVLPCVVLATGWLGWVEPRTAQIVAELAVLVRIGGIVFVIGRLNGERPNRASVLAAVLITVVATTVVIVKILLTH</sequence>
<reference evidence="2 3" key="1">
    <citation type="submission" date="2019-06" db="EMBL/GenBank/DDBJ databases">
        <title>Sequencing the genomes of 1000 actinobacteria strains.</title>
        <authorList>
            <person name="Klenk H.-P."/>
        </authorList>
    </citation>
    <scope>NUCLEOTIDE SEQUENCE [LARGE SCALE GENOMIC DNA]</scope>
    <source>
        <strain evidence="2 3">DSM 103495</strain>
    </source>
</reference>
<accession>A0A543FGR5</accession>
<dbReference type="AlphaFoldDB" id="A0A543FGR5"/>
<evidence type="ECO:0000256" key="1">
    <source>
        <dbReference type="SAM" id="Phobius"/>
    </source>
</evidence>
<dbReference type="Proteomes" id="UP000316331">
    <property type="component" value="Unassembled WGS sequence"/>
</dbReference>
<evidence type="ECO:0008006" key="4">
    <source>
        <dbReference type="Google" id="ProtNLM"/>
    </source>
</evidence>
<comment type="caution">
    <text evidence="2">The sequence shown here is derived from an EMBL/GenBank/DDBJ whole genome shotgun (WGS) entry which is preliminary data.</text>
</comment>
<feature type="transmembrane region" description="Helical" evidence="1">
    <location>
        <begin position="162"/>
        <end position="182"/>
    </location>
</feature>
<keyword evidence="1" id="KW-1133">Transmembrane helix</keyword>
<dbReference type="EMBL" id="VFPG01000001">
    <property type="protein sequence ID" value="TQM32981.1"/>
    <property type="molecule type" value="Genomic_DNA"/>
</dbReference>
<feature type="transmembrane region" description="Helical" evidence="1">
    <location>
        <begin position="103"/>
        <end position="124"/>
    </location>
</feature>
<keyword evidence="1" id="KW-0812">Transmembrane</keyword>
<organism evidence="2 3">
    <name type="scientific">Nocardia bhagyanarayanae</name>
    <dbReference type="NCBI Taxonomy" id="1215925"/>
    <lineage>
        <taxon>Bacteria</taxon>
        <taxon>Bacillati</taxon>
        <taxon>Actinomycetota</taxon>
        <taxon>Actinomycetes</taxon>
        <taxon>Mycobacteriales</taxon>
        <taxon>Nocardiaceae</taxon>
        <taxon>Nocardia</taxon>
    </lineage>
</organism>
<protein>
    <recommendedName>
        <fullName evidence="4">Integral membrane protein</fullName>
    </recommendedName>
</protein>